<accession>A0ABC8YG92</accession>
<feature type="region of interest" description="Disordered" evidence="6">
    <location>
        <begin position="166"/>
        <end position="189"/>
    </location>
</feature>
<sequence>MEHSTGGLDKRTCEDYDPAVEWSHTDDTDTVMISLPGFKKEELRVQVDNLGYLRVHGQRPAAAGGSSSNWIRVQKRFTLPDNCDIDGIRSKFANDTLTVTLPKKKSHPSPPDGSAPEPQEDDEEEEEKPGGGRRPIRWLLVTVAAAFFVGIAAYVAWRKLTSSCAGAGAGAGDHGPGELAGAGSYVREM</sequence>
<dbReference type="Gene3D" id="2.60.40.790">
    <property type="match status" value="1"/>
</dbReference>
<dbReference type="InterPro" id="IPR008978">
    <property type="entry name" value="HSP20-like_chaperone"/>
</dbReference>
<keyword evidence="3" id="KW-0611">Plant defense</keyword>
<evidence type="ECO:0000256" key="3">
    <source>
        <dbReference type="ARBA" id="ARBA00022821"/>
    </source>
</evidence>
<evidence type="ECO:0000256" key="2">
    <source>
        <dbReference type="ARBA" id="ARBA00022475"/>
    </source>
</evidence>
<dbReference type="PANTHER" id="PTHR43670">
    <property type="entry name" value="HEAT SHOCK PROTEIN 26"/>
    <property type="match status" value="1"/>
</dbReference>
<organism evidence="9 10">
    <name type="scientific">Urochloa decumbens</name>
    <dbReference type="NCBI Taxonomy" id="240449"/>
    <lineage>
        <taxon>Eukaryota</taxon>
        <taxon>Viridiplantae</taxon>
        <taxon>Streptophyta</taxon>
        <taxon>Embryophyta</taxon>
        <taxon>Tracheophyta</taxon>
        <taxon>Spermatophyta</taxon>
        <taxon>Magnoliopsida</taxon>
        <taxon>Liliopsida</taxon>
        <taxon>Poales</taxon>
        <taxon>Poaceae</taxon>
        <taxon>PACMAD clade</taxon>
        <taxon>Panicoideae</taxon>
        <taxon>Panicodae</taxon>
        <taxon>Paniceae</taxon>
        <taxon>Melinidinae</taxon>
        <taxon>Urochloa</taxon>
    </lineage>
</organism>
<reference evidence="10" key="1">
    <citation type="submission" date="2024-06" db="EMBL/GenBank/DDBJ databases">
        <authorList>
            <person name="Ryan C."/>
        </authorList>
    </citation>
    <scope>NUCLEOTIDE SEQUENCE [LARGE SCALE GENOMIC DNA]</scope>
</reference>
<evidence type="ECO:0000256" key="6">
    <source>
        <dbReference type="SAM" id="MobiDB-lite"/>
    </source>
</evidence>
<dbReference type="EMBL" id="OZ075126">
    <property type="protein sequence ID" value="CAL4943486.1"/>
    <property type="molecule type" value="Genomic_DNA"/>
</dbReference>
<comment type="subcellular location">
    <subcellularLocation>
        <location evidence="1">Cell membrane</location>
        <topology evidence="1">Single-pass membrane protein</topology>
    </subcellularLocation>
</comment>
<evidence type="ECO:0000256" key="4">
    <source>
        <dbReference type="PROSITE-ProRule" id="PRU00285"/>
    </source>
</evidence>
<dbReference type="GO" id="GO:0006952">
    <property type="term" value="P:defense response"/>
    <property type="evidence" value="ECO:0007669"/>
    <property type="project" value="UniProtKB-KW"/>
</dbReference>
<keyword evidence="7" id="KW-1133">Transmembrane helix</keyword>
<dbReference type="PANTHER" id="PTHR43670:SF114">
    <property type="entry name" value="OS05G0592000 PROTEIN"/>
    <property type="match status" value="1"/>
</dbReference>
<dbReference type="SUPFAM" id="SSF49764">
    <property type="entry name" value="HSP20-like chaperones"/>
    <property type="match status" value="1"/>
</dbReference>
<keyword evidence="7" id="KW-0812">Transmembrane</keyword>
<keyword evidence="7" id="KW-0472">Membrane</keyword>
<feature type="region of interest" description="Disordered" evidence="6">
    <location>
        <begin position="100"/>
        <end position="132"/>
    </location>
</feature>
<evidence type="ECO:0000259" key="8">
    <source>
        <dbReference type="PROSITE" id="PS01031"/>
    </source>
</evidence>
<dbReference type="AlphaFoldDB" id="A0ABC8YG92"/>
<dbReference type="PROSITE" id="PS01031">
    <property type="entry name" value="SHSP"/>
    <property type="match status" value="1"/>
</dbReference>
<dbReference type="Pfam" id="PF00011">
    <property type="entry name" value="HSP20"/>
    <property type="match status" value="1"/>
</dbReference>
<protein>
    <recommendedName>
        <fullName evidence="8">SHSP domain-containing protein</fullName>
    </recommendedName>
</protein>
<feature type="transmembrane region" description="Helical" evidence="7">
    <location>
        <begin position="138"/>
        <end position="157"/>
    </location>
</feature>
<evidence type="ECO:0000256" key="7">
    <source>
        <dbReference type="SAM" id="Phobius"/>
    </source>
</evidence>
<dbReference type="Proteomes" id="UP001497457">
    <property type="component" value="Chromosome 16b"/>
</dbReference>
<evidence type="ECO:0000256" key="5">
    <source>
        <dbReference type="RuleBase" id="RU003616"/>
    </source>
</evidence>
<dbReference type="CDD" id="cd06464">
    <property type="entry name" value="ACD_sHsps-like"/>
    <property type="match status" value="1"/>
</dbReference>
<comment type="similarity">
    <text evidence="4 5">Belongs to the small heat shock protein (HSP20) family.</text>
</comment>
<name>A0ABC8YG92_9POAL</name>
<dbReference type="InterPro" id="IPR002068">
    <property type="entry name" value="A-crystallin/Hsp20_dom"/>
</dbReference>
<evidence type="ECO:0000313" key="9">
    <source>
        <dbReference type="EMBL" id="CAL4943486.1"/>
    </source>
</evidence>
<feature type="compositionally biased region" description="Gly residues" evidence="6">
    <location>
        <begin position="167"/>
        <end position="180"/>
    </location>
</feature>
<gene>
    <name evidence="9" type="ORF">URODEC1_LOCUS34207</name>
</gene>
<reference evidence="9 10" key="2">
    <citation type="submission" date="2024-10" db="EMBL/GenBank/DDBJ databases">
        <authorList>
            <person name="Ryan C."/>
        </authorList>
    </citation>
    <scope>NUCLEOTIDE SEQUENCE [LARGE SCALE GENOMIC DNA]</scope>
</reference>
<keyword evidence="2" id="KW-1003">Cell membrane</keyword>
<keyword evidence="10" id="KW-1185">Reference proteome</keyword>
<dbReference type="GO" id="GO:0005886">
    <property type="term" value="C:plasma membrane"/>
    <property type="evidence" value="ECO:0007669"/>
    <property type="project" value="UniProtKB-SubCell"/>
</dbReference>
<feature type="compositionally biased region" description="Acidic residues" evidence="6">
    <location>
        <begin position="118"/>
        <end position="127"/>
    </location>
</feature>
<proteinExistence type="inferred from homology"/>
<evidence type="ECO:0000256" key="1">
    <source>
        <dbReference type="ARBA" id="ARBA00004162"/>
    </source>
</evidence>
<feature type="domain" description="SHSP" evidence="8">
    <location>
        <begin position="11"/>
        <end position="118"/>
    </location>
</feature>
<evidence type="ECO:0000313" key="10">
    <source>
        <dbReference type="Proteomes" id="UP001497457"/>
    </source>
</evidence>